<keyword evidence="8" id="KW-1185">Reference proteome</keyword>
<feature type="transmembrane region" description="Helical" evidence="5">
    <location>
        <begin position="44"/>
        <end position="68"/>
    </location>
</feature>
<evidence type="ECO:0000256" key="5">
    <source>
        <dbReference type="SAM" id="Phobius"/>
    </source>
</evidence>
<accession>A0ABR7M4M5</accession>
<dbReference type="PANTHER" id="PTHR10846:SF8">
    <property type="entry name" value="INNER MEMBRANE PROTEIN YRBG"/>
    <property type="match status" value="1"/>
</dbReference>
<feature type="transmembrane region" description="Helical" evidence="5">
    <location>
        <begin position="314"/>
        <end position="335"/>
    </location>
</feature>
<reference evidence="7 8" key="1">
    <citation type="submission" date="2016-07" db="EMBL/GenBank/DDBJ databases">
        <title>Genome analysis of Flavihumibacter stibioxidans YS-17.</title>
        <authorList>
            <person name="Shi K."/>
            <person name="Han Y."/>
            <person name="Wang G."/>
        </authorList>
    </citation>
    <scope>NUCLEOTIDE SEQUENCE [LARGE SCALE GENOMIC DNA]</scope>
    <source>
        <strain evidence="7 8">YS-17</strain>
    </source>
</reference>
<feature type="transmembrane region" description="Helical" evidence="5">
    <location>
        <begin position="221"/>
        <end position="239"/>
    </location>
</feature>
<organism evidence="7 8">
    <name type="scientific">Flavihumibacter stibioxidans</name>
    <dbReference type="NCBI Taxonomy" id="1834163"/>
    <lineage>
        <taxon>Bacteria</taxon>
        <taxon>Pseudomonadati</taxon>
        <taxon>Bacteroidota</taxon>
        <taxon>Chitinophagia</taxon>
        <taxon>Chitinophagales</taxon>
        <taxon>Chitinophagaceae</taxon>
        <taxon>Flavihumibacter</taxon>
    </lineage>
</organism>
<feature type="transmembrane region" description="Helical" evidence="5">
    <location>
        <begin position="289"/>
        <end position="307"/>
    </location>
</feature>
<feature type="transmembrane region" description="Helical" evidence="5">
    <location>
        <begin position="191"/>
        <end position="209"/>
    </location>
</feature>
<protein>
    <recommendedName>
        <fullName evidence="6">Sodium/calcium exchanger membrane region domain-containing protein</fullName>
    </recommendedName>
</protein>
<evidence type="ECO:0000256" key="4">
    <source>
        <dbReference type="ARBA" id="ARBA00023136"/>
    </source>
</evidence>
<evidence type="ECO:0000256" key="1">
    <source>
        <dbReference type="ARBA" id="ARBA00004141"/>
    </source>
</evidence>
<dbReference type="InterPro" id="IPR004837">
    <property type="entry name" value="NaCa_Exmemb"/>
</dbReference>
<dbReference type="Pfam" id="PF01699">
    <property type="entry name" value="Na_Ca_ex"/>
    <property type="match status" value="2"/>
</dbReference>
<evidence type="ECO:0000313" key="7">
    <source>
        <dbReference type="EMBL" id="MBC6489489.1"/>
    </source>
</evidence>
<feature type="transmembrane region" description="Helical" evidence="5">
    <location>
        <begin position="6"/>
        <end position="23"/>
    </location>
</feature>
<feature type="transmembrane region" description="Helical" evidence="5">
    <location>
        <begin position="74"/>
        <end position="97"/>
    </location>
</feature>
<dbReference type="InterPro" id="IPR004481">
    <property type="entry name" value="K/Na/Ca-exchanger"/>
</dbReference>
<feature type="transmembrane region" description="Helical" evidence="5">
    <location>
        <begin position="137"/>
        <end position="160"/>
    </location>
</feature>
<evidence type="ECO:0000313" key="8">
    <source>
        <dbReference type="Proteomes" id="UP000765802"/>
    </source>
</evidence>
<evidence type="ECO:0000256" key="2">
    <source>
        <dbReference type="ARBA" id="ARBA00022692"/>
    </source>
</evidence>
<gene>
    <name evidence="7" type="ORF">BC349_00800</name>
</gene>
<sequence>MALMQVLIPFAGYAICALIIFFAGKKLSLYGDIIADLSGWGKAWVGLVLMASVTSLPELMVGISSAAIVESADLAVGDVLGSCAFNLFILAAMDLFVPDRKPIFSLASSSHVLSAVLGVILLTLVGFGLFLPWEFTFSPWIGLSSVLFGIIYFFSMRLIYLFEQQKSGEGFAVEKVQNQYQVNLAKAIKAYVFYAIIIVVTALALPYFGEQIAEQTGMTKSVVGTLFLATSTSLPELAVSISSVRMGAIDLAIGNLLGSNLFNILILAIDDVFYTKGLLLKDAAEINLVSVLSTIIMASVIIIGLNMKTRAKRFILAWDAALILAIYVLNLILLFRFG</sequence>
<dbReference type="PANTHER" id="PTHR10846">
    <property type="entry name" value="SODIUM/POTASSIUM/CALCIUM EXCHANGER"/>
    <property type="match status" value="1"/>
</dbReference>
<keyword evidence="2 5" id="KW-0812">Transmembrane</keyword>
<feature type="transmembrane region" description="Helical" evidence="5">
    <location>
        <begin position="251"/>
        <end position="269"/>
    </location>
</feature>
<feature type="domain" description="Sodium/calcium exchanger membrane region" evidence="6">
    <location>
        <begin position="193"/>
        <end position="335"/>
    </location>
</feature>
<comment type="caution">
    <text evidence="7">The sequence shown here is derived from an EMBL/GenBank/DDBJ whole genome shotgun (WGS) entry which is preliminary data.</text>
</comment>
<feature type="domain" description="Sodium/calcium exchanger membrane region" evidence="6">
    <location>
        <begin position="11"/>
        <end position="152"/>
    </location>
</feature>
<dbReference type="Gene3D" id="1.20.1420.30">
    <property type="entry name" value="NCX, central ion-binding region"/>
    <property type="match status" value="1"/>
</dbReference>
<keyword evidence="4 5" id="KW-0472">Membrane</keyword>
<evidence type="ECO:0000259" key="6">
    <source>
        <dbReference type="Pfam" id="PF01699"/>
    </source>
</evidence>
<evidence type="ECO:0000256" key="3">
    <source>
        <dbReference type="ARBA" id="ARBA00022989"/>
    </source>
</evidence>
<dbReference type="InterPro" id="IPR044880">
    <property type="entry name" value="NCX_ion-bd_dom_sf"/>
</dbReference>
<dbReference type="EMBL" id="MBUA01000001">
    <property type="protein sequence ID" value="MBC6489489.1"/>
    <property type="molecule type" value="Genomic_DNA"/>
</dbReference>
<feature type="transmembrane region" description="Helical" evidence="5">
    <location>
        <begin position="109"/>
        <end position="131"/>
    </location>
</feature>
<proteinExistence type="predicted"/>
<name>A0ABR7M4M5_9BACT</name>
<dbReference type="Proteomes" id="UP000765802">
    <property type="component" value="Unassembled WGS sequence"/>
</dbReference>
<keyword evidence="3 5" id="KW-1133">Transmembrane helix</keyword>
<comment type="subcellular location">
    <subcellularLocation>
        <location evidence="1">Membrane</location>
        <topology evidence="1">Multi-pass membrane protein</topology>
    </subcellularLocation>
</comment>